<dbReference type="GO" id="GO:0005829">
    <property type="term" value="C:cytosol"/>
    <property type="evidence" value="ECO:0007669"/>
    <property type="project" value="TreeGrafter"/>
</dbReference>
<dbReference type="GO" id="GO:0009443">
    <property type="term" value="P:pyridoxal 5'-phosphate salvage"/>
    <property type="evidence" value="ECO:0007669"/>
    <property type="project" value="InterPro"/>
</dbReference>
<keyword evidence="5" id="KW-0418">Kinase</keyword>
<feature type="compositionally biased region" description="Low complexity" evidence="7">
    <location>
        <begin position="203"/>
        <end position="216"/>
    </location>
</feature>
<dbReference type="OrthoDB" id="2104723at2759"/>
<dbReference type="AlphaFoldDB" id="A0A9P4L660"/>
<gene>
    <name evidence="9" type="ORF">K460DRAFT_407129</name>
</gene>
<dbReference type="Proteomes" id="UP000800039">
    <property type="component" value="Unassembled WGS sequence"/>
</dbReference>
<keyword evidence="10" id="KW-1185">Reference proteome</keyword>
<evidence type="ECO:0000256" key="3">
    <source>
        <dbReference type="ARBA" id="ARBA00022679"/>
    </source>
</evidence>
<dbReference type="Gene3D" id="3.40.1190.20">
    <property type="match status" value="1"/>
</dbReference>
<organism evidence="9 10">
    <name type="scientific">Cucurbitaria berberidis CBS 394.84</name>
    <dbReference type="NCBI Taxonomy" id="1168544"/>
    <lineage>
        <taxon>Eukaryota</taxon>
        <taxon>Fungi</taxon>
        <taxon>Dikarya</taxon>
        <taxon>Ascomycota</taxon>
        <taxon>Pezizomycotina</taxon>
        <taxon>Dothideomycetes</taxon>
        <taxon>Pleosporomycetidae</taxon>
        <taxon>Pleosporales</taxon>
        <taxon>Pleosporineae</taxon>
        <taxon>Cucurbitariaceae</taxon>
        <taxon>Cucurbitaria</taxon>
    </lineage>
</organism>
<evidence type="ECO:0000256" key="5">
    <source>
        <dbReference type="ARBA" id="ARBA00022777"/>
    </source>
</evidence>
<feature type="compositionally biased region" description="Low complexity" evidence="7">
    <location>
        <begin position="239"/>
        <end position="258"/>
    </location>
</feature>
<dbReference type="PANTHER" id="PTHR10534:SF2">
    <property type="entry name" value="PYRIDOXAL KINASE"/>
    <property type="match status" value="1"/>
</dbReference>
<evidence type="ECO:0000256" key="4">
    <source>
        <dbReference type="ARBA" id="ARBA00022741"/>
    </source>
</evidence>
<protein>
    <recommendedName>
        <fullName evidence="2">pyridoxal kinase</fullName>
        <ecNumber evidence="2">2.7.1.35</ecNumber>
    </recommendedName>
</protein>
<dbReference type="InterPro" id="IPR013749">
    <property type="entry name" value="PM/HMP-P_kinase-1"/>
</dbReference>
<dbReference type="PANTHER" id="PTHR10534">
    <property type="entry name" value="PYRIDOXAL KINASE"/>
    <property type="match status" value="1"/>
</dbReference>
<feature type="region of interest" description="Disordered" evidence="7">
    <location>
        <begin position="200"/>
        <end position="260"/>
    </location>
</feature>
<dbReference type="NCBIfam" id="TIGR00687">
    <property type="entry name" value="pyridox_kin"/>
    <property type="match status" value="1"/>
</dbReference>
<sequence length="433" mass="47188">MASDTLIPDTRVLAIASHVVHGYVGNKMATFVMQSLGCDVSAINTVHYSNHTAYKQVKGTKTSAPQILDLYEGLRQSNLTNFDVLLTGYVPSAEAVQAIGKIGRDIKFNAGTKPGSFFWVLDPVMGDNGKLYIPEDEVPEYKALLREADLILPNQFEAELLSDTPISDLKSLAAAIQVLHKKYQVPHVIITSLRLTRDNQTIPSRAPSRPASKPASGTHTPSESPNLDAATSHPSTWPTSQSSEQSQAQQPEASSPTSMDDIENLTIIGSTATSDYTPRLFRIDTPALPLFFSGTGDMFAALTIPRLIEAVHAASSPDLDLHSTPSWRSPDDVPAEELPLAKACQKVLASMQAILAKTAASCHEKMDVYDKRVEKEGCGQGDEAVEQAEKRRHLALMNASEVTIVRHVKELLDPPDLERFKPRRVKGGSSEER</sequence>
<dbReference type="EMBL" id="ML976617">
    <property type="protein sequence ID" value="KAF1842738.1"/>
    <property type="molecule type" value="Genomic_DNA"/>
</dbReference>
<comment type="caution">
    <text evidence="9">The sequence shown here is derived from an EMBL/GenBank/DDBJ whole genome shotgun (WGS) entry which is preliminary data.</text>
</comment>
<name>A0A9P4L660_9PLEO</name>
<evidence type="ECO:0000256" key="7">
    <source>
        <dbReference type="SAM" id="MobiDB-lite"/>
    </source>
</evidence>
<comment type="similarity">
    <text evidence="1">Belongs to the pyridoxine kinase family.</text>
</comment>
<dbReference type="RefSeq" id="XP_040785301.1">
    <property type="nucleotide sequence ID" value="XM_040937036.1"/>
</dbReference>
<dbReference type="Pfam" id="PF08543">
    <property type="entry name" value="Phos_pyr_kin"/>
    <property type="match status" value="1"/>
</dbReference>
<dbReference type="CDD" id="cd01173">
    <property type="entry name" value="pyridoxal_pyridoxamine_kinase"/>
    <property type="match status" value="1"/>
</dbReference>
<evidence type="ECO:0000256" key="2">
    <source>
        <dbReference type="ARBA" id="ARBA00012104"/>
    </source>
</evidence>
<proteinExistence type="inferred from homology"/>
<evidence type="ECO:0000313" key="9">
    <source>
        <dbReference type="EMBL" id="KAF1842738.1"/>
    </source>
</evidence>
<dbReference type="GO" id="GO:0008478">
    <property type="term" value="F:pyridoxal kinase activity"/>
    <property type="evidence" value="ECO:0007669"/>
    <property type="project" value="UniProtKB-EC"/>
</dbReference>
<evidence type="ECO:0000256" key="6">
    <source>
        <dbReference type="ARBA" id="ARBA00022840"/>
    </source>
</evidence>
<accession>A0A9P4L660</accession>
<evidence type="ECO:0000259" key="8">
    <source>
        <dbReference type="Pfam" id="PF08543"/>
    </source>
</evidence>
<dbReference type="GO" id="GO:0005524">
    <property type="term" value="F:ATP binding"/>
    <property type="evidence" value="ECO:0007669"/>
    <property type="project" value="UniProtKB-KW"/>
</dbReference>
<dbReference type="InterPro" id="IPR029056">
    <property type="entry name" value="Ribokinase-like"/>
</dbReference>
<dbReference type="EC" id="2.7.1.35" evidence="2"/>
<dbReference type="SUPFAM" id="SSF53613">
    <property type="entry name" value="Ribokinase-like"/>
    <property type="match status" value="1"/>
</dbReference>
<evidence type="ECO:0000256" key="1">
    <source>
        <dbReference type="ARBA" id="ARBA00008805"/>
    </source>
</evidence>
<dbReference type="GeneID" id="63854286"/>
<feature type="domain" description="Pyridoxamine kinase/Phosphomethylpyrimidine kinase" evidence="8">
    <location>
        <begin position="118"/>
        <end position="200"/>
    </location>
</feature>
<evidence type="ECO:0000313" key="10">
    <source>
        <dbReference type="Proteomes" id="UP000800039"/>
    </source>
</evidence>
<dbReference type="InterPro" id="IPR004625">
    <property type="entry name" value="PyrdxlKinase"/>
</dbReference>
<keyword evidence="3" id="KW-0808">Transferase</keyword>
<reference evidence="9" key="1">
    <citation type="submission" date="2020-01" db="EMBL/GenBank/DDBJ databases">
        <authorList>
            <consortium name="DOE Joint Genome Institute"/>
            <person name="Haridas S."/>
            <person name="Albert R."/>
            <person name="Binder M."/>
            <person name="Bloem J."/>
            <person name="Labutti K."/>
            <person name="Salamov A."/>
            <person name="Andreopoulos B."/>
            <person name="Baker S.E."/>
            <person name="Barry K."/>
            <person name="Bills G."/>
            <person name="Bluhm B.H."/>
            <person name="Cannon C."/>
            <person name="Castanera R."/>
            <person name="Culley D.E."/>
            <person name="Daum C."/>
            <person name="Ezra D."/>
            <person name="Gonzalez J.B."/>
            <person name="Henrissat B."/>
            <person name="Kuo A."/>
            <person name="Liang C."/>
            <person name="Lipzen A."/>
            <person name="Lutzoni F."/>
            <person name="Magnuson J."/>
            <person name="Mondo S."/>
            <person name="Nolan M."/>
            <person name="Ohm R."/>
            <person name="Pangilinan J."/>
            <person name="Park H.-J."/>
            <person name="Ramirez L."/>
            <person name="Alfaro M."/>
            <person name="Sun H."/>
            <person name="Tritt A."/>
            <person name="Yoshinaga Y."/>
            <person name="Zwiers L.-H."/>
            <person name="Turgeon B.G."/>
            <person name="Goodwin S.B."/>
            <person name="Spatafora J.W."/>
            <person name="Crous P.W."/>
            <person name="Grigoriev I.V."/>
        </authorList>
    </citation>
    <scope>NUCLEOTIDE SEQUENCE</scope>
    <source>
        <strain evidence="9">CBS 394.84</strain>
    </source>
</reference>
<keyword evidence="4" id="KW-0547">Nucleotide-binding</keyword>
<keyword evidence="6" id="KW-0067">ATP-binding</keyword>